<sequence>MDTAVPLNVIVDNLVEMNDLFTDVAMGDGAAPLLVAMGGLIVVASLGIFGALTLGAVGNLFTAN</sequence>
<dbReference type="AlphaFoldDB" id="A0A1I6RH33"/>
<feature type="transmembrane region" description="Helical" evidence="1">
    <location>
        <begin position="33"/>
        <end position="61"/>
    </location>
</feature>
<evidence type="ECO:0000313" key="3">
    <source>
        <dbReference type="Proteomes" id="UP000199199"/>
    </source>
</evidence>
<keyword evidence="1" id="KW-1133">Transmembrane helix</keyword>
<accession>A0A1I6RH33</accession>
<proteinExistence type="predicted"/>
<dbReference type="RefSeq" id="WP_092903819.1">
    <property type="nucleotide sequence ID" value="NZ_FOZS01000002.1"/>
</dbReference>
<reference evidence="3" key="1">
    <citation type="submission" date="2016-10" db="EMBL/GenBank/DDBJ databases">
        <authorList>
            <person name="Varghese N."/>
            <person name="Submissions S."/>
        </authorList>
    </citation>
    <scope>NUCLEOTIDE SEQUENCE [LARGE SCALE GENOMIC DNA]</scope>
    <source>
        <strain evidence="3">DSM 22427</strain>
    </source>
</reference>
<keyword evidence="1" id="KW-0812">Transmembrane</keyword>
<protein>
    <submittedName>
        <fullName evidence="2">Uncharacterized protein</fullName>
    </submittedName>
</protein>
<name>A0A1I6RH33_9EURY</name>
<organism evidence="2 3">
    <name type="scientific">Halostagnicola kamekurae</name>
    <dbReference type="NCBI Taxonomy" id="619731"/>
    <lineage>
        <taxon>Archaea</taxon>
        <taxon>Methanobacteriati</taxon>
        <taxon>Methanobacteriota</taxon>
        <taxon>Stenosarchaea group</taxon>
        <taxon>Halobacteria</taxon>
        <taxon>Halobacteriales</taxon>
        <taxon>Natrialbaceae</taxon>
        <taxon>Halostagnicola</taxon>
    </lineage>
</organism>
<dbReference type="InterPro" id="IPR058337">
    <property type="entry name" value="DUF8024"/>
</dbReference>
<dbReference type="Pfam" id="PF26067">
    <property type="entry name" value="DUF8024"/>
    <property type="match status" value="1"/>
</dbReference>
<dbReference type="Proteomes" id="UP000199199">
    <property type="component" value="Unassembled WGS sequence"/>
</dbReference>
<keyword evidence="3" id="KW-1185">Reference proteome</keyword>
<gene>
    <name evidence="2" type="ORF">SAMN04488556_1792</name>
</gene>
<dbReference type="OrthoDB" id="155914at2157"/>
<evidence type="ECO:0000313" key="2">
    <source>
        <dbReference type="EMBL" id="SFS64041.1"/>
    </source>
</evidence>
<keyword evidence="1" id="KW-0472">Membrane</keyword>
<dbReference type="EMBL" id="FOZS01000002">
    <property type="protein sequence ID" value="SFS64041.1"/>
    <property type="molecule type" value="Genomic_DNA"/>
</dbReference>
<evidence type="ECO:0000256" key="1">
    <source>
        <dbReference type="SAM" id="Phobius"/>
    </source>
</evidence>